<feature type="compositionally biased region" description="Basic and acidic residues" evidence="1">
    <location>
        <begin position="1"/>
        <end position="10"/>
    </location>
</feature>
<gene>
    <name evidence="2" type="ORF">C5748_12535</name>
</gene>
<evidence type="ECO:0000313" key="3">
    <source>
        <dbReference type="Proteomes" id="UP000239434"/>
    </source>
</evidence>
<keyword evidence="3" id="KW-1185">Reference proteome</keyword>
<feature type="compositionally biased region" description="Basic and acidic residues" evidence="1">
    <location>
        <begin position="18"/>
        <end position="33"/>
    </location>
</feature>
<sequence>MAGDEKHNGRESPTNDNRPPDGQESGEKAVASERLDAVVLSIARLIGRQMAREDFAALTAANDNRAGSADHSESAEDDE</sequence>
<reference evidence="2 3" key="1">
    <citation type="submission" date="2018-02" db="EMBL/GenBank/DDBJ databases">
        <title>The draft genome of Phyllobacterium sp. 1N-3.</title>
        <authorList>
            <person name="Liu L."/>
            <person name="Li L."/>
            <person name="Zhang X."/>
            <person name="Wang T."/>
            <person name="Liang L."/>
        </authorList>
    </citation>
    <scope>NUCLEOTIDE SEQUENCE [LARGE SCALE GENOMIC DNA]</scope>
    <source>
        <strain evidence="2 3">1N-3</strain>
    </source>
</reference>
<evidence type="ECO:0000313" key="2">
    <source>
        <dbReference type="EMBL" id="PRD43037.1"/>
    </source>
</evidence>
<accession>A0A2S9IR89</accession>
<feature type="region of interest" description="Disordered" evidence="1">
    <location>
        <begin position="1"/>
        <end position="33"/>
    </location>
</feature>
<protein>
    <submittedName>
        <fullName evidence="2">Uncharacterized protein</fullName>
    </submittedName>
</protein>
<proteinExistence type="predicted"/>
<dbReference type="RefSeq" id="WP_105742276.1">
    <property type="nucleotide sequence ID" value="NZ_PVBR01000008.1"/>
</dbReference>
<feature type="region of interest" description="Disordered" evidence="1">
    <location>
        <begin position="60"/>
        <end position="79"/>
    </location>
</feature>
<dbReference type="EMBL" id="PVBR01000008">
    <property type="protein sequence ID" value="PRD43037.1"/>
    <property type="molecule type" value="Genomic_DNA"/>
</dbReference>
<dbReference type="Proteomes" id="UP000239434">
    <property type="component" value="Unassembled WGS sequence"/>
</dbReference>
<feature type="compositionally biased region" description="Basic and acidic residues" evidence="1">
    <location>
        <begin position="68"/>
        <end position="79"/>
    </location>
</feature>
<name>A0A2S9IR89_9HYPH</name>
<dbReference type="AlphaFoldDB" id="A0A2S9IR89"/>
<comment type="caution">
    <text evidence="2">The sequence shown here is derived from an EMBL/GenBank/DDBJ whole genome shotgun (WGS) entry which is preliminary data.</text>
</comment>
<organism evidence="2 3">
    <name type="scientific">Phyllobacterium phragmitis</name>
    <dbReference type="NCBI Taxonomy" id="2670329"/>
    <lineage>
        <taxon>Bacteria</taxon>
        <taxon>Pseudomonadati</taxon>
        <taxon>Pseudomonadota</taxon>
        <taxon>Alphaproteobacteria</taxon>
        <taxon>Hyphomicrobiales</taxon>
        <taxon>Phyllobacteriaceae</taxon>
        <taxon>Phyllobacterium</taxon>
    </lineage>
</organism>
<evidence type="ECO:0000256" key="1">
    <source>
        <dbReference type="SAM" id="MobiDB-lite"/>
    </source>
</evidence>